<evidence type="ECO:0000313" key="8">
    <source>
        <dbReference type="Proteomes" id="UP001218364"/>
    </source>
</evidence>
<dbReference type="Gene3D" id="3.40.50.720">
    <property type="entry name" value="NAD(P)-binding Rossmann-like Domain"/>
    <property type="match status" value="1"/>
</dbReference>
<keyword evidence="2" id="KW-0560">Oxidoreductase</keyword>
<dbReference type="PANTHER" id="PTHR21089">
    <property type="entry name" value="SHIKIMATE DEHYDROGENASE"/>
    <property type="match status" value="1"/>
</dbReference>
<gene>
    <name evidence="5" type="primary">aroE</name>
    <name evidence="5" type="ORF">JL2886_02679</name>
    <name evidence="6" type="ORF">PXK24_19525</name>
</gene>
<accession>A0A1B0ZTN8</accession>
<sequence>MDISGTTKLLPIIGAPVAGVVSPPGMNDWFRTRGIDCRMLPLDVPAPVLTEFWTLLRASETFLGCSITYPHKQAAFQEADRVTDRAGRIRAVNTLRREGDVLVGDMTDGLALMEALRVSGVPVAGRSAHIMGAGGGAGRAIADALCETGVSDVVLSDTDERRLAETAAILRAHWPKVRIWEEDRAADILIDATPTGKDQTAGPLFPAERIRECMAVCDIAGLQGESKFLRLAAELGKQIVDAAALGRGQISVQTSFVFKDA</sequence>
<dbReference type="PANTHER" id="PTHR21089:SF1">
    <property type="entry name" value="BIFUNCTIONAL 3-DEHYDROQUINATE DEHYDRATASE_SHIKIMATE DEHYDROGENASE, CHLOROPLASTIC"/>
    <property type="match status" value="1"/>
</dbReference>
<dbReference type="OrthoDB" id="7873617at2"/>
<dbReference type="Gene3D" id="3.40.50.10860">
    <property type="entry name" value="Leucine Dehydrogenase, chain A, domain 1"/>
    <property type="match status" value="1"/>
</dbReference>
<dbReference type="InterPro" id="IPR046346">
    <property type="entry name" value="Aminoacid_DH-like_N_sf"/>
</dbReference>
<keyword evidence="3" id="KW-0057">Aromatic amino acid biosynthesis</keyword>
<dbReference type="Proteomes" id="UP000092565">
    <property type="component" value="Chromosome"/>
</dbReference>
<keyword evidence="7" id="KW-1185">Reference proteome</keyword>
<reference evidence="5 7" key="1">
    <citation type="submission" date="2016-04" db="EMBL/GenBank/DDBJ databases">
        <authorList>
            <person name="Evans L.H."/>
            <person name="Alamgir A."/>
            <person name="Owens N."/>
            <person name="Weber N.D."/>
            <person name="Virtaneva K."/>
            <person name="Barbian K."/>
            <person name="Babar A."/>
            <person name="Rosenke K."/>
        </authorList>
    </citation>
    <scope>NUCLEOTIDE SEQUENCE [LARGE SCALE GENOMIC DNA]</scope>
    <source>
        <strain evidence="5 7">JL2886</strain>
    </source>
</reference>
<organism evidence="5 7">
    <name type="scientific">Phaeobacter gallaeciensis</name>
    <dbReference type="NCBI Taxonomy" id="60890"/>
    <lineage>
        <taxon>Bacteria</taxon>
        <taxon>Pseudomonadati</taxon>
        <taxon>Pseudomonadota</taxon>
        <taxon>Alphaproteobacteria</taxon>
        <taxon>Rhodobacterales</taxon>
        <taxon>Roseobacteraceae</taxon>
        <taxon>Phaeobacter</taxon>
    </lineage>
</organism>
<dbReference type="GO" id="GO:0019632">
    <property type="term" value="P:shikimate metabolic process"/>
    <property type="evidence" value="ECO:0007669"/>
    <property type="project" value="TreeGrafter"/>
</dbReference>
<dbReference type="SUPFAM" id="SSF51735">
    <property type="entry name" value="NAD(P)-binding Rossmann-fold domains"/>
    <property type="match status" value="1"/>
</dbReference>
<dbReference type="AlphaFoldDB" id="A0A1B0ZTN8"/>
<dbReference type="GO" id="GO:0004764">
    <property type="term" value="F:shikimate 3-dehydrogenase (NADP+) activity"/>
    <property type="evidence" value="ECO:0007669"/>
    <property type="project" value="InterPro"/>
</dbReference>
<reference evidence="6 8" key="2">
    <citation type="submission" date="2023-02" db="EMBL/GenBank/DDBJ databases">
        <title>Population genomics of bacteria associated with diatom.</title>
        <authorList>
            <person name="Xie J."/>
            <person name="Wang H."/>
        </authorList>
    </citation>
    <scope>NUCLEOTIDE SEQUENCE [LARGE SCALE GENOMIC DNA]</scope>
    <source>
        <strain evidence="6 8">PT47_8</strain>
    </source>
</reference>
<dbReference type="EMBL" id="CP015124">
    <property type="protein sequence ID" value="ANP37567.1"/>
    <property type="molecule type" value="Genomic_DNA"/>
</dbReference>
<dbReference type="GO" id="GO:0009423">
    <property type="term" value="P:chorismate biosynthetic process"/>
    <property type="evidence" value="ECO:0007669"/>
    <property type="project" value="TreeGrafter"/>
</dbReference>
<evidence type="ECO:0000256" key="2">
    <source>
        <dbReference type="ARBA" id="ARBA00023002"/>
    </source>
</evidence>
<dbReference type="InterPro" id="IPR022893">
    <property type="entry name" value="Shikimate_DH_fam"/>
</dbReference>
<evidence type="ECO:0000256" key="3">
    <source>
        <dbReference type="ARBA" id="ARBA00023141"/>
    </source>
</evidence>
<evidence type="ECO:0000256" key="1">
    <source>
        <dbReference type="ARBA" id="ARBA00004871"/>
    </source>
</evidence>
<evidence type="ECO:0000259" key="4">
    <source>
        <dbReference type="Pfam" id="PF08501"/>
    </source>
</evidence>
<dbReference type="GO" id="GO:0009073">
    <property type="term" value="P:aromatic amino acid family biosynthetic process"/>
    <property type="evidence" value="ECO:0007669"/>
    <property type="project" value="UniProtKB-KW"/>
</dbReference>
<comment type="pathway">
    <text evidence="1">Metabolic intermediate biosynthesis; chorismate biosynthesis; chorismate from D-erythrose 4-phosphate and phosphoenolpyruvate: step 4/7.</text>
</comment>
<name>A0A1B0ZTN8_9RHOB</name>
<evidence type="ECO:0000313" key="5">
    <source>
        <dbReference type="EMBL" id="ANP37567.1"/>
    </source>
</evidence>
<evidence type="ECO:0000313" key="7">
    <source>
        <dbReference type="Proteomes" id="UP000092565"/>
    </source>
</evidence>
<dbReference type="Proteomes" id="UP001218364">
    <property type="component" value="Unassembled WGS sequence"/>
</dbReference>
<dbReference type="InterPro" id="IPR013708">
    <property type="entry name" value="Shikimate_DH-bd_N"/>
</dbReference>
<dbReference type="Pfam" id="PF08501">
    <property type="entry name" value="Shikimate_dh_N"/>
    <property type="match status" value="1"/>
</dbReference>
<evidence type="ECO:0000313" key="6">
    <source>
        <dbReference type="EMBL" id="MDE4167890.1"/>
    </source>
</evidence>
<protein>
    <submittedName>
        <fullName evidence="5">Shikimate 5-dehydrogenase I alpha</fullName>
    </submittedName>
</protein>
<feature type="domain" description="Shikimate dehydrogenase substrate binding N-terminal" evidence="4">
    <location>
        <begin position="12"/>
        <end position="95"/>
    </location>
</feature>
<proteinExistence type="predicted"/>
<dbReference type="SUPFAM" id="SSF53223">
    <property type="entry name" value="Aminoacid dehydrogenase-like, N-terminal domain"/>
    <property type="match status" value="1"/>
</dbReference>
<keyword evidence="3" id="KW-0028">Amino-acid biosynthesis</keyword>
<dbReference type="EMBL" id="JARCJK010000015">
    <property type="protein sequence ID" value="MDE4167890.1"/>
    <property type="molecule type" value="Genomic_DNA"/>
</dbReference>
<dbReference type="RefSeq" id="WP_065272375.1">
    <property type="nucleotide sequence ID" value="NZ_CP015124.1"/>
</dbReference>
<dbReference type="InterPro" id="IPR036291">
    <property type="entry name" value="NAD(P)-bd_dom_sf"/>
</dbReference>